<evidence type="ECO:0000313" key="1">
    <source>
        <dbReference type="EMBL" id="MPC95617.1"/>
    </source>
</evidence>
<dbReference type="Proteomes" id="UP000324222">
    <property type="component" value="Unassembled WGS sequence"/>
</dbReference>
<sequence length="27" mass="2801">MSLQAHGFETWPGLSVGRASLLGVTVS</sequence>
<accession>A0A5B7JRA3</accession>
<gene>
    <name evidence="1" type="ORF">E2C01_090835</name>
</gene>
<reference evidence="1 2" key="1">
    <citation type="submission" date="2019-05" db="EMBL/GenBank/DDBJ databases">
        <title>Another draft genome of Portunus trituberculatus and its Hox gene families provides insights of decapod evolution.</title>
        <authorList>
            <person name="Jeong J.-H."/>
            <person name="Song I."/>
            <person name="Kim S."/>
            <person name="Choi T."/>
            <person name="Kim D."/>
            <person name="Ryu S."/>
            <person name="Kim W."/>
        </authorList>
    </citation>
    <scope>NUCLEOTIDE SEQUENCE [LARGE SCALE GENOMIC DNA]</scope>
    <source>
        <tissue evidence="1">Muscle</tissue>
    </source>
</reference>
<proteinExistence type="predicted"/>
<dbReference type="EMBL" id="VSRR010102899">
    <property type="protein sequence ID" value="MPC95617.1"/>
    <property type="molecule type" value="Genomic_DNA"/>
</dbReference>
<evidence type="ECO:0000313" key="2">
    <source>
        <dbReference type="Proteomes" id="UP000324222"/>
    </source>
</evidence>
<protein>
    <submittedName>
        <fullName evidence="1">Uncharacterized protein</fullName>
    </submittedName>
</protein>
<dbReference type="AlphaFoldDB" id="A0A5B7JRA3"/>
<organism evidence="1 2">
    <name type="scientific">Portunus trituberculatus</name>
    <name type="common">Swimming crab</name>
    <name type="synonym">Neptunus trituberculatus</name>
    <dbReference type="NCBI Taxonomy" id="210409"/>
    <lineage>
        <taxon>Eukaryota</taxon>
        <taxon>Metazoa</taxon>
        <taxon>Ecdysozoa</taxon>
        <taxon>Arthropoda</taxon>
        <taxon>Crustacea</taxon>
        <taxon>Multicrustacea</taxon>
        <taxon>Malacostraca</taxon>
        <taxon>Eumalacostraca</taxon>
        <taxon>Eucarida</taxon>
        <taxon>Decapoda</taxon>
        <taxon>Pleocyemata</taxon>
        <taxon>Brachyura</taxon>
        <taxon>Eubrachyura</taxon>
        <taxon>Portunoidea</taxon>
        <taxon>Portunidae</taxon>
        <taxon>Portuninae</taxon>
        <taxon>Portunus</taxon>
    </lineage>
</organism>
<name>A0A5B7JRA3_PORTR</name>
<keyword evidence="2" id="KW-1185">Reference proteome</keyword>
<comment type="caution">
    <text evidence="1">The sequence shown here is derived from an EMBL/GenBank/DDBJ whole genome shotgun (WGS) entry which is preliminary data.</text>
</comment>